<name>A0ABP7JAE0_9ACTN</name>
<accession>A0ABP7JAE0</accession>
<comment type="caution">
    <text evidence="2">The sequence shown here is derived from an EMBL/GenBank/DDBJ whole genome shotgun (WGS) entry which is preliminary data.</text>
</comment>
<proteinExistence type="predicted"/>
<reference evidence="3" key="1">
    <citation type="journal article" date="2019" name="Int. J. Syst. Evol. Microbiol.">
        <title>The Global Catalogue of Microorganisms (GCM) 10K type strain sequencing project: providing services to taxonomists for standard genome sequencing and annotation.</title>
        <authorList>
            <consortium name="The Broad Institute Genomics Platform"/>
            <consortium name="The Broad Institute Genome Sequencing Center for Infectious Disease"/>
            <person name="Wu L."/>
            <person name="Ma J."/>
        </authorList>
    </citation>
    <scope>NUCLEOTIDE SEQUENCE [LARGE SCALE GENOMIC DNA]</scope>
    <source>
        <strain evidence="3">JCM 17138</strain>
    </source>
</reference>
<keyword evidence="3" id="KW-1185">Reference proteome</keyword>
<feature type="region of interest" description="Disordered" evidence="1">
    <location>
        <begin position="1"/>
        <end position="22"/>
    </location>
</feature>
<dbReference type="Proteomes" id="UP001501009">
    <property type="component" value="Unassembled WGS sequence"/>
</dbReference>
<evidence type="ECO:0000313" key="3">
    <source>
        <dbReference type="Proteomes" id="UP001501009"/>
    </source>
</evidence>
<evidence type="ECO:0000256" key="1">
    <source>
        <dbReference type="SAM" id="MobiDB-lite"/>
    </source>
</evidence>
<gene>
    <name evidence="2" type="ORF">GCM10022403_084700</name>
</gene>
<organism evidence="2 3">
    <name type="scientific">Streptomyces coacervatus</name>
    <dbReference type="NCBI Taxonomy" id="647381"/>
    <lineage>
        <taxon>Bacteria</taxon>
        <taxon>Bacillati</taxon>
        <taxon>Actinomycetota</taxon>
        <taxon>Actinomycetes</taxon>
        <taxon>Kitasatosporales</taxon>
        <taxon>Streptomycetaceae</taxon>
        <taxon>Streptomyces</taxon>
    </lineage>
</organism>
<evidence type="ECO:0000313" key="2">
    <source>
        <dbReference type="EMBL" id="GAA3839470.1"/>
    </source>
</evidence>
<sequence length="71" mass="7566">MARLGKAAPGRGRKDAGQQRAHRVAEATPCSLIVPSLCTAGAAVSELMGRLHGTPFYCAPDTPRVTREYLE</sequence>
<protein>
    <submittedName>
        <fullName evidence="2">Uncharacterized protein</fullName>
    </submittedName>
</protein>
<dbReference type="EMBL" id="BAABDE010000038">
    <property type="protein sequence ID" value="GAA3839470.1"/>
    <property type="molecule type" value="Genomic_DNA"/>
</dbReference>